<evidence type="ECO:0000313" key="3">
    <source>
        <dbReference type="Proteomes" id="UP000239089"/>
    </source>
</evidence>
<accession>A0A2S6NAL8</accession>
<sequence>MGAFSRRLDVDEIWHRHRRALCDVRRRRPLVHHCGAFRLKAAGKAGGPRHQPVVCPRRRPARSEIRMMDGLRKFWRFVTIYGPRRALFKAAGRLRGGRAWWLGARRGVARDIGVIGCGQFAFASIGYAIATRFGLRFGAAFDPDRRAVASFASFFQAEACDSADEVIGAAGVRVVYIASNHASHADYAIAALAAGHDVYCEKPLAVTQESFAALMAARARARGRLFAGYNRPFSAAIAELRAHCRDIHGPLTLACIVQGHVLGPDHWYRRPEEGTRICGNVGHWLDLMVHVRAWNGLPTRWRIDCAWSDDRVRDDDLTVTLTSAAGDLVTITLTARAEPFEGIAETIVLQWGEIAATIDDFRAMTLHVGKRRIRRRYWPKDVGHVAALLQPFRHDARDFREVELSTRLMLAITDMVRSGTRSRLFDF</sequence>
<dbReference type="Gene3D" id="3.30.360.10">
    <property type="entry name" value="Dihydrodipicolinate Reductase, domain 2"/>
    <property type="match status" value="1"/>
</dbReference>
<gene>
    <name evidence="2" type="ORF">CCR94_08325</name>
</gene>
<evidence type="ECO:0000313" key="2">
    <source>
        <dbReference type="EMBL" id="PPQ31668.1"/>
    </source>
</evidence>
<dbReference type="GO" id="GO:0000166">
    <property type="term" value="F:nucleotide binding"/>
    <property type="evidence" value="ECO:0007669"/>
    <property type="project" value="InterPro"/>
</dbReference>
<protein>
    <recommendedName>
        <fullName evidence="1">Gfo/Idh/MocA-like oxidoreductase N-terminal domain-containing protein</fullName>
    </recommendedName>
</protein>
<dbReference type="InterPro" id="IPR051450">
    <property type="entry name" value="Gfo/Idh/MocA_Oxidoreductases"/>
</dbReference>
<comment type="caution">
    <text evidence="2">The sequence shown here is derived from an EMBL/GenBank/DDBJ whole genome shotgun (WGS) entry which is preliminary data.</text>
</comment>
<dbReference type="EMBL" id="NHSJ01000053">
    <property type="protein sequence ID" value="PPQ31668.1"/>
    <property type="molecule type" value="Genomic_DNA"/>
</dbReference>
<feature type="domain" description="Gfo/Idh/MocA-like oxidoreductase N-terminal" evidence="1">
    <location>
        <begin position="112"/>
        <end position="228"/>
    </location>
</feature>
<reference evidence="2 3" key="1">
    <citation type="journal article" date="2018" name="Arch. Microbiol.">
        <title>New insights into the metabolic potential of the phototrophic purple bacterium Rhodopila globiformis DSM 161(T) from its draft genome sequence and evidence for a vanadium-dependent nitrogenase.</title>
        <authorList>
            <person name="Imhoff J.F."/>
            <person name="Rahn T."/>
            <person name="Kunzel S."/>
            <person name="Neulinger S.C."/>
        </authorList>
    </citation>
    <scope>NUCLEOTIDE SEQUENCE [LARGE SCALE GENOMIC DNA]</scope>
    <source>
        <strain evidence="2 3">DSM 16996</strain>
    </source>
</reference>
<organism evidence="2 3">
    <name type="scientific">Rhodoblastus sphagnicola</name>
    <dbReference type="NCBI Taxonomy" id="333368"/>
    <lineage>
        <taxon>Bacteria</taxon>
        <taxon>Pseudomonadati</taxon>
        <taxon>Pseudomonadota</taxon>
        <taxon>Alphaproteobacteria</taxon>
        <taxon>Hyphomicrobiales</taxon>
        <taxon>Rhodoblastaceae</taxon>
        <taxon>Rhodoblastus</taxon>
    </lineage>
</organism>
<keyword evidence="3" id="KW-1185">Reference proteome</keyword>
<dbReference type="InterPro" id="IPR000683">
    <property type="entry name" value="Gfo/Idh/MocA-like_OxRdtase_N"/>
</dbReference>
<proteinExistence type="predicted"/>
<dbReference type="AlphaFoldDB" id="A0A2S6NAL8"/>
<dbReference type="Pfam" id="PF01408">
    <property type="entry name" value="GFO_IDH_MocA"/>
    <property type="match status" value="1"/>
</dbReference>
<dbReference type="PANTHER" id="PTHR43377">
    <property type="entry name" value="BILIVERDIN REDUCTASE A"/>
    <property type="match status" value="1"/>
</dbReference>
<dbReference type="Proteomes" id="UP000239089">
    <property type="component" value="Unassembled WGS sequence"/>
</dbReference>
<dbReference type="PANTHER" id="PTHR43377:SF1">
    <property type="entry name" value="BILIVERDIN REDUCTASE A"/>
    <property type="match status" value="1"/>
</dbReference>
<dbReference type="InterPro" id="IPR036291">
    <property type="entry name" value="NAD(P)-bd_dom_sf"/>
</dbReference>
<evidence type="ECO:0000259" key="1">
    <source>
        <dbReference type="Pfam" id="PF01408"/>
    </source>
</evidence>
<dbReference type="Gene3D" id="3.40.50.720">
    <property type="entry name" value="NAD(P)-binding Rossmann-like Domain"/>
    <property type="match status" value="1"/>
</dbReference>
<name>A0A2S6NAL8_9HYPH</name>
<dbReference type="SUPFAM" id="SSF51735">
    <property type="entry name" value="NAD(P)-binding Rossmann-fold domains"/>
    <property type="match status" value="1"/>
</dbReference>